<evidence type="ECO:0000313" key="2">
    <source>
        <dbReference type="Proteomes" id="UP000756132"/>
    </source>
</evidence>
<dbReference type="OrthoDB" id="3639104at2759"/>
<dbReference type="AlphaFoldDB" id="A0A9Q8US69"/>
<reference evidence="1" key="1">
    <citation type="submission" date="2021-12" db="EMBL/GenBank/DDBJ databases">
        <authorList>
            <person name="Zaccaron A."/>
            <person name="Stergiopoulos I."/>
        </authorList>
    </citation>
    <scope>NUCLEOTIDE SEQUENCE</scope>
    <source>
        <strain evidence="1">Race5_Kim</strain>
    </source>
</reference>
<proteinExistence type="predicted"/>
<dbReference type="KEGG" id="ffu:CLAFUR5_09925"/>
<accession>A0A9Q8US69</accession>
<dbReference type="Proteomes" id="UP000756132">
    <property type="component" value="Chromosome 7"/>
</dbReference>
<gene>
    <name evidence="1" type="ORF">CLAFUR5_09925</name>
</gene>
<keyword evidence="2" id="KW-1185">Reference proteome</keyword>
<dbReference type="RefSeq" id="XP_047764836.1">
    <property type="nucleotide sequence ID" value="XM_047909073.1"/>
</dbReference>
<sequence length="252" mass="28332">MWTALRGMYQRSAIARMVYTELRDSDGESSTGEETKSKLYHSTSSTLSKVAAPFAGLFLVAFILRLWSGPLLGVGQDCDCDTGDAIRWPNATGTNATLLTCGSSTAEALTSGCMFELWSFSWIPEPCFDADLHDEFLKTWPSREPVIGGYYSDVKGSVQIPLENVLQGTANGSFTTWGQHYWHCAFALRKIFRILEEENLAESMSLMTALDRSTHHLNHCEDVVANPLKHDWKYIYSEQYIRFRTCRGKIGE</sequence>
<organism evidence="1 2">
    <name type="scientific">Passalora fulva</name>
    <name type="common">Tomato leaf mold</name>
    <name type="synonym">Cladosporium fulvum</name>
    <dbReference type="NCBI Taxonomy" id="5499"/>
    <lineage>
        <taxon>Eukaryota</taxon>
        <taxon>Fungi</taxon>
        <taxon>Dikarya</taxon>
        <taxon>Ascomycota</taxon>
        <taxon>Pezizomycotina</taxon>
        <taxon>Dothideomycetes</taxon>
        <taxon>Dothideomycetidae</taxon>
        <taxon>Mycosphaerellales</taxon>
        <taxon>Mycosphaerellaceae</taxon>
        <taxon>Fulvia</taxon>
    </lineage>
</organism>
<dbReference type="EMBL" id="CP090169">
    <property type="protein sequence ID" value="UJO20470.1"/>
    <property type="molecule type" value="Genomic_DNA"/>
</dbReference>
<evidence type="ECO:0000313" key="1">
    <source>
        <dbReference type="EMBL" id="UJO20470.1"/>
    </source>
</evidence>
<protein>
    <submittedName>
        <fullName evidence="1">Uncharacterized protein</fullName>
    </submittedName>
</protein>
<dbReference type="InterPro" id="IPR053008">
    <property type="entry name" value="Phomopsin_biosynth_assoc"/>
</dbReference>
<name>A0A9Q8US69_PASFU</name>
<dbReference type="PANTHER" id="PTHR35896">
    <property type="entry name" value="IG-LIKE DOMAIN-CONTAINING PROTEIN"/>
    <property type="match status" value="1"/>
</dbReference>
<dbReference type="GeneID" id="71989803"/>
<dbReference type="PANTHER" id="PTHR35896:SF3">
    <property type="entry name" value="MAJOR FACILITATOR SUPERFAMILY TRANSPORTER"/>
    <property type="match status" value="1"/>
</dbReference>
<reference evidence="1" key="2">
    <citation type="journal article" date="2022" name="Microb. Genom.">
        <title>A chromosome-scale genome assembly of the tomato pathogen Cladosporium fulvum reveals a compartmentalized genome architecture and the presence of a dispensable chromosome.</title>
        <authorList>
            <person name="Zaccaron A.Z."/>
            <person name="Chen L.H."/>
            <person name="Samaras A."/>
            <person name="Stergiopoulos I."/>
        </authorList>
    </citation>
    <scope>NUCLEOTIDE SEQUENCE</scope>
    <source>
        <strain evidence="1">Race5_Kim</strain>
    </source>
</reference>